<feature type="non-terminal residue" evidence="10">
    <location>
        <position position="1"/>
    </location>
</feature>
<keyword evidence="10" id="KW-0282">Flagellum</keyword>
<evidence type="ECO:0000256" key="1">
    <source>
        <dbReference type="ARBA" id="ARBA00004651"/>
    </source>
</evidence>
<evidence type="ECO:0000256" key="7">
    <source>
        <dbReference type="ARBA" id="ARBA00023136"/>
    </source>
</evidence>
<dbReference type="GO" id="GO:0005886">
    <property type="term" value="C:plasma membrane"/>
    <property type="evidence" value="ECO:0007669"/>
    <property type="project" value="UniProtKB-SubCell"/>
</dbReference>
<evidence type="ECO:0000256" key="3">
    <source>
        <dbReference type="ARBA" id="ARBA00022448"/>
    </source>
</evidence>
<evidence type="ECO:0000313" key="11">
    <source>
        <dbReference type="Proteomes" id="UP000034692"/>
    </source>
</evidence>
<dbReference type="InterPro" id="IPR002898">
    <property type="entry name" value="MotA_ExbB_proton_chnl"/>
</dbReference>
<dbReference type="AlphaFoldDB" id="A0A0F8PF82"/>
<reference evidence="10 11" key="1">
    <citation type="journal article" date="2015" name="ISME J.">
        <title>Genomic and phenotypic differentiation among Methanosarcina mazei populations from Columbia River sediment.</title>
        <authorList>
            <person name="Youngblut N.D."/>
            <person name="Wirth J.S."/>
            <person name="Henriksen J.R."/>
            <person name="Smith M."/>
            <person name="Simon H."/>
            <person name="Metcalf W.W."/>
            <person name="Whitaker R.J."/>
        </authorList>
    </citation>
    <scope>NUCLEOTIDE SEQUENCE [LARGE SCALE GENOMIC DNA]</scope>
    <source>
        <strain evidence="10 11">1.H.A.2.7</strain>
    </source>
</reference>
<keyword evidence="4" id="KW-1003">Cell membrane</keyword>
<comment type="similarity">
    <text evidence="2">Belongs to the MotA family.</text>
</comment>
<gene>
    <name evidence="10" type="ORF">DU75_07960</name>
</gene>
<dbReference type="PROSITE" id="PS01307">
    <property type="entry name" value="MOTA"/>
    <property type="match status" value="1"/>
</dbReference>
<feature type="transmembrane region" description="Helical" evidence="8">
    <location>
        <begin position="16"/>
        <end position="38"/>
    </location>
</feature>
<dbReference type="GO" id="GO:0006935">
    <property type="term" value="P:chemotaxis"/>
    <property type="evidence" value="ECO:0007669"/>
    <property type="project" value="InterPro"/>
</dbReference>
<keyword evidence="6 8" id="KW-1133">Transmembrane helix</keyword>
<keyword evidence="3" id="KW-0813">Transport</keyword>
<dbReference type="InterPro" id="IPR047055">
    <property type="entry name" value="MotA-like"/>
</dbReference>
<comment type="subcellular location">
    <subcellularLocation>
        <location evidence="1">Cell membrane</location>
        <topology evidence="1">Multi-pass membrane protein</topology>
    </subcellularLocation>
</comment>
<keyword evidence="10" id="KW-0966">Cell projection</keyword>
<dbReference type="PANTHER" id="PTHR30433">
    <property type="entry name" value="CHEMOTAXIS PROTEIN MOTA"/>
    <property type="match status" value="1"/>
</dbReference>
<proteinExistence type="inferred from homology"/>
<sequence>IGFLIWGIFLSGSITAFLHGPSLVIVLGGTIAATFISYPLKKVINTLKIVKNAFTTSSLPAGNVINQIIDLSNIARKEGLLALEEAGEKIDDLFLKKGIMLIVDGTDPELVRNILETELAFLEDRHREGQGMFETMGTFAPAFGMIGTLIGLINMLKDLDDPSSVGPNMSVALITTFYGSVFANLIFIPIANKLKG</sequence>
<dbReference type="Pfam" id="PF01618">
    <property type="entry name" value="MotA_ExbB"/>
    <property type="match status" value="1"/>
</dbReference>
<evidence type="ECO:0000256" key="2">
    <source>
        <dbReference type="ARBA" id="ARBA00008038"/>
    </source>
</evidence>
<evidence type="ECO:0000256" key="6">
    <source>
        <dbReference type="ARBA" id="ARBA00022989"/>
    </source>
</evidence>
<dbReference type="PATRIC" id="fig|2209.54.peg.1708"/>
<evidence type="ECO:0000256" key="5">
    <source>
        <dbReference type="ARBA" id="ARBA00022692"/>
    </source>
</evidence>
<dbReference type="PANTHER" id="PTHR30433:SF2">
    <property type="entry name" value="MOTILITY PROTEIN A"/>
    <property type="match status" value="1"/>
</dbReference>
<comment type="caution">
    <text evidence="10">The sequence shown here is derived from an EMBL/GenBank/DDBJ whole genome shotgun (WGS) entry which is preliminary data.</text>
</comment>
<evidence type="ECO:0000256" key="4">
    <source>
        <dbReference type="ARBA" id="ARBA00022475"/>
    </source>
</evidence>
<organism evidence="10 11">
    <name type="scientific">Methanosarcina mazei</name>
    <name type="common">Methanosarcina frisia</name>
    <dbReference type="NCBI Taxonomy" id="2209"/>
    <lineage>
        <taxon>Archaea</taxon>
        <taxon>Methanobacteriati</taxon>
        <taxon>Methanobacteriota</taxon>
        <taxon>Stenosarchaea group</taxon>
        <taxon>Methanomicrobia</taxon>
        <taxon>Methanosarcinales</taxon>
        <taxon>Methanosarcinaceae</taxon>
        <taxon>Methanosarcina</taxon>
    </lineage>
</organism>
<accession>A0A0F8PF82</accession>
<feature type="non-terminal residue" evidence="10">
    <location>
        <position position="196"/>
    </location>
</feature>
<dbReference type="InterPro" id="IPR000540">
    <property type="entry name" value="Flag_MotA_CS"/>
</dbReference>
<evidence type="ECO:0000256" key="8">
    <source>
        <dbReference type="SAM" id="Phobius"/>
    </source>
</evidence>
<evidence type="ECO:0000259" key="9">
    <source>
        <dbReference type="Pfam" id="PF01618"/>
    </source>
</evidence>
<feature type="transmembrane region" description="Helical" evidence="8">
    <location>
        <begin position="135"/>
        <end position="156"/>
    </location>
</feature>
<feature type="domain" description="MotA/TolQ/ExbB proton channel" evidence="9">
    <location>
        <begin position="88"/>
        <end position="195"/>
    </location>
</feature>
<dbReference type="EMBL" id="JJQO01000273">
    <property type="protein sequence ID" value="KKH61338.1"/>
    <property type="molecule type" value="Genomic_DNA"/>
</dbReference>
<name>A0A0F8PF82_METMZ</name>
<keyword evidence="5 8" id="KW-0812">Transmembrane</keyword>
<protein>
    <submittedName>
        <fullName evidence="10">Flagellar motor protein MotP</fullName>
    </submittedName>
</protein>
<keyword evidence="7 8" id="KW-0472">Membrane</keyword>
<keyword evidence="10" id="KW-0969">Cilium</keyword>
<feature type="transmembrane region" description="Helical" evidence="8">
    <location>
        <begin position="168"/>
        <end position="191"/>
    </location>
</feature>
<dbReference type="Proteomes" id="UP000034692">
    <property type="component" value="Unassembled WGS sequence"/>
</dbReference>
<evidence type="ECO:0000313" key="10">
    <source>
        <dbReference type="EMBL" id="KKH61338.1"/>
    </source>
</evidence>